<dbReference type="InterPro" id="IPR050316">
    <property type="entry name" value="Tyrosinase/Hemocyanin"/>
</dbReference>
<feature type="domain" description="Tyrosinase copper-binding" evidence="6">
    <location>
        <begin position="207"/>
        <end position="218"/>
    </location>
</feature>
<dbReference type="PROSITE" id="PS00498">
    <property type="entry name" value="TYROSINASE_2"/>
    <property type="match status" value="1"/>
</dbReference>
<evidence type="ECO:0000256" key="3">
    <source>
        <dbReference type="ARBA" id="ARBA00022723"/>
    </source>
</evidence>
<dbReference type="RefSeq" id="WP_189171677.1">
    <property type="nucleotide sequence ID" value="NZ_BMQB01000010.1"/>
</dbReference>
<feature type="domain" description="Tyrosinase copper-binding" evidence="5">
    <location>
        <begin position="55"/>
        <end position="72"/>
    </location>
</feature>
<dbReference type="GO" id="GO:0016491">
    <property type="term" value="F:oxidoreductase activity"/>
    <property type="evidence" value="ECO:0007669"/>
    <property type="project" value="InterPro"/>
</dbReference>
<protein>
    <submittedName>
        <fullName evidence="7">Tyrosinase</fullName>
    </submittedName>
</protein>
<evidence type="ECO:0000313" key="8">
    <source>
        <dbReference type="Proteomes" id="UP000649739"/>
    </source>
</evidence>
<evidence type="ECO:0000313" key="7">
    <source>
        <dbReference type="EMBL" id="GGK05573.1"/>
    </source>
</evidence>
<reference evidence="7" key="1">
    <citation type="journal article" date="2014" name="Int. J. Syst. Evol. Microbiol.">
        <title>Complete genome sequence of Corynebacterium casei LMG S-19264T (=DSM 44701T), isolated from a smear-ripened cheese.</title>
        <authorList>
            <consortium name="US DOE Joint Genome Institute (JGI-PGF)"/>
            <person name="Walter F."/>
            <person name="Albersmeier A."/>
            <person name="Kalinowski J."/>
            <person name="Ruckert C."/>
        </authorList>
    </citation>
    <scope>NUCLEOTIDE SEQUENCE</scope>
    <source>
        <strain evidence="7">JCM 3090</strain>
    </source>
</reference>
<gene>
    <name evidence="7" type="ORF">GCM10010123_39370</name>
</gene>
<dbReference type="Pfam" id="PF00264">
    <property type="entry name" value="Tyrosinase"/>
    <property type="match status" value="1"/>
</dbReference>
<dbReference type="EMBL" id="BMQB01000010">
    <property type="protein sequence ID" value="GGK05573.1"/>
    <property type="molecule type" value="Genomic_DNA"/>
</dbReference>
<sequence>MGIRKNQRNLTAAEKTAFVNAVKALKAQSGGKNYDWFVTTHMQYFAVVGGIRYAHQSPSFLPWHRQYLIEFENALKAHNPAVDLPYWDWTVDRSATAAPFTADFMGGNGSGGNGPVTTGPFAGATNWRINVSSTSSTSLRRAIGGSLPTSAQVSQVQGLSTYDASPWNSSSTTGMRNRMEGWVSPNIHNSVHVWVGGHMAQQDSPNDPVFWLHHANIDRLWSLWQTQWGWGTNRYLPGGGTSGVVDVNDVMQPFSGVTPTTVLDHRPTYTYA</sequence>
<evidence type="ECO:0000256" key="1">
    <source>
        <dbReference type="ARBA" id="ARBA00001973"/>
    </source>
</evidence>
<organism evidence="7 8">
    <name type="scientific">Pilimelia anulata</name>
    <dbReference type="NCBI Taxonomy" id="53371"/>
    <lineage>
        <taxon>Bacteria</taxon>
        <taxon>Bacillati</taxon>
        <taxon>Actinomycetota</taxon>
        <taxon>Actinomycetes</taxon>
        <taxon>Micromonosporales</taxon>
        <taxon>Micromonosporaceae</taxon>
        <taxon>Pilimelia</taxon>
    </lineage>
</organism>
<dbReference type="PANTHER" id="PTHR11474">
    <property type="entry name" value="TYROSINASE FAMILY MEMBER"/>
    <property type="match status" value="1"/>
</dbReference>
<evidence type="ECO:0000256" key="4">
    <source>
        <dbReference type="ARBA" id="ARBA00023008"/>
    </source>
</evidence>
<keyword evidence="3" id="KW-0479">Metal-binding</keyword>
<evidence type="ECO:0000259" key="6">
    <source>
        <dbReference type="PROSITE" id="PS00498"/>
    </source>
</evidence>
<comment type="caution">
    <text evidence="7">The sequence shown here is derived from an EMBL/GenBank/DDBJ whole genome shotgun (WGS) entry which is preliminary data.</text>
</comment>
<dbReference type="AlphaFoldDB" id="A0A8J3BGB2"/>
<proteinExistence type="inferred from homology"/>
<keyword evidence="8" id="KW-1185">Reference proteome</keyword>
<dbReference type="Proteomes" id="UP000649739">
    <property type="component" value="Unassembled WGS sequence"/>
</dbReference>
<dbReference type="Gene3D" id="1.10.1280.10">
    <property type="entry name" value="Di-copper center containing domain from catechol oxidase"/>
    <property type="match status" value="1"/>
</dbReference>
<comment type="cofactor">
    <cofactor evidence="1">
        <name>Cu(2+)</name>
        <dbReference type="ChEBI" id="CHEBI:29036"/>
    </cofactor>
</comment>
<name>A0A8J3BGB2_9ACTN</name>
<keyword evidence="4" id="KW-0186">Copper</keyword>
<reference evidence="7" key="2">
    <citation type="submission" date="2020-09" db="EMBL/GenBank/DDBJ databases">
        <authorList>
            <person name="Sun Q."/>
            <person name="Ohkuma M."/>
        </authorList>
    </citation>
    <scope>NUCLEOTIDE SEQUENCE</scope>
    <source>
        <strain evidence="7">JCM 3090</strain>
    </source>
</reference>
<evidence type="ECO:0000259" key="5">
    <source>
        <dbReference type="PROSITE" id="PS00497"/>
    </source>
</evidence>
<accession>A0A8J3BGB2</accession>
<dbReference type="SUPFAM" id="SSF48056">
    <property type="entry name" value="Di-copper centre-containing domain"/>
    <property type="match status" value="1"/>
</dbReference>
<dbReference type="PRINTS" id="PR00092">
    <property type="entry name" value="TYROSINASE"/>
</dbReference>
<dbReference type="InterPro" id="IPR002227">
    <property type="entry name" value="Tyrosinase_Cu-bd"/>
</dbReference>
<dbReference type="PROSITE" id="PS00497">
    <property type="entry name" value="TYROSINASE_1"/>
    <property type="match status" value="1"/>
</dbReference>
<dbReference type="InterPro" id="IPR008922">
    <property type="entry name" value="Di-copper_centre_dom_sf"/>
</dbReference>
<evidence type="ECO:0000256" key="2">
    <source>
        <dbReference type="ARBA" id="ARBA00009928"/>
    </source>
</evidence>
<comment type="similarity">
    <text evidence="2">Belongs to the tyrosinase family.</text>
</comment>
<dbReference type="PANTHER" id="PTHR11474:SF126">
    <property type="entry name" value="TYROSINASE-LIKE PROTEIN TYR-1-RELATED"/>
    <property type="match status" value="1"/>
</dbReference>
<dbReference type="GO" id="GO:0046872">
    <property type="term" value="F:metal ion binding"/>
    <property type="evidence" value="ECO:0007669"/>
    <property type="project" value="UniProtKB-KW"/>
</dbReference>